<dbReference type="EMBL" id="MGHL01000001">
    <property type="protein sequence ID" value="OGM70916.1"/>
    <property type="molecule type" value="Genomic_DNA"/>
</dbReference>
<name>A0A1F8C3P9_9BACT</name>
<feature type="region of interest" description="Disordered" evidence="1">
    <location>
        <begin position="556"/>
        <end position="575"/>
    </location>
</feature>
<dbReference type="GO" id="GO:0050797">
    <property type="term" value="F:thymidylate synthase (FAD) activity"/>
    <property type="evidence" value="ECO:0007669"/>
    <property type="project" value="InterPro"/>
</dbReference>
<accession>A0A1F8C3P9</accession>
<feature type="compositionally biased region" description="Basic and acidic residues" evidence="1">
    <location>
        <begin position="561"/>
        <end position="575"/>
    </location>
</feature>
<dbReference type="GO" id="GO:0050660">
    <property type="term" value="F:flavin adenine dinucleotide binding"/>
    <property type="evidence" value="ECO:0007669"/>
    <property type="project" value="InterPro"/>
</dbReference>
<evidence type="ECO:0000313" key="2">
    <source>
        <dbReference type="EMBL" id="OGM70916.1"/>
    </source>
</evidence>
<reference evidence="2 3" key="1">
    <citation type="journal article" date="2016" name="Nat. Commun.">
        <title>Thousands of microbial genomes shed light on interconnected biogeochemical processes in an aquifer system.</title>
        <authorList>
            <person name="Anantharaman K."/>
            <person name="Brown C.T."/>
            <person name="Hug L.A."/>
            <person name="Sharon I."/>
            <person name="Castelle C.J."/>
            <person name="Probst A.J."/>
            <person name="Thomas B.C."/>
            <person name="Singh A."/>
            <person name="Wilkins M.J."/>
            <person name="Karaoz U."/>
            <person name="Brodie E.L."/>
            <person name="Williams K.H."/>
            <person name="Hubbard S.S."/>
            <person name="Banfield J.F."/>
        </authorList>
    </citation>
    <scope>NUCLEOTIDE SEQUENCE [LARGE SCALE GENOMIC DNA]</scope>
</reference>
<proteinExistence type="predicted"/>
<evidence type="ECO:0000256" key="1">
    <source>
        <dbReference type="SAM" id="MobiDB-lite"/>
    </source>
</evidence>
<sequence length="575" mass="65647">MIERFPGANEIAPERELFTQDGYRWFVYSAEQTGLRLICLEDLDIGVVVTTTVANPDKRTAAHRAWAGARHSRAPGMPWEIMQEMGEKGVDPDQKLDELFRGYGHASVGDMASLEVDIVNCPMHLCFAMFNDTAINSGQEKSTRYQKKFGGAVLHGMRHYLPEDMLAEAMNNLEGQYQEFGELSLQFFAKHQEALTVAFDEFYQPTDKKEETSLNSRVLDCVRYFLLFGQNSGFSLETSARDWSRLIGDLKASPIAPYRKIAAQVERLLAPSHEEEEELGYKAEAPGLIRHTEVSSTTNTNLSELREFIAGQTDLLEKVAVRRNFREFVEQEVGLLPGRFSEGDKMAAQYLLILWPGFDRGQLLDWVRDLPLESKESISGIIFKGHDNYHEMSDLARTTGMTLTFEGFLGELRDLNRHRAWGRFVPLPLVFGEPMNVDTAYQVMARGFGLPLYLGKEMPGFNNLRQEFIKDMDQYYQKLYCFVGDLYDQLGETVDYSFVINLLPLAHQVSLWMHADPKQALYMTHQRVRPGGHINYRDQVWRANMLISGSDPYLSGMQLGERPDPASRDEFFNRS</sequence>
<dbReference type="Proteomes" id="UP000178429">
    <property type="component" value="Unassembled WGS sequence"/>
</dbReference>
<dbReference type="Gene3D" id="3.30.1360.170">
    <property type="match status" value="1"/>
</dbReference>
<dbReference type="GO" id="GO:0006231">
    <property type="term" value="P:dTMP biosynthetic process"/>
    <property type="evidence" value="ECO:0007669"/>
    <property type="project" value="InterPro"/>
</dbReference>
<dbReference type="STRING" id="1802525.A2975_01410"/>
<organism evidence="2 3">
    <name type="scientific">Candidatus Woesebacteria bacterium RIFCSPLOWO2_01_FULL_44_14</name>
    <dbReference type="NCBI Taxonomy" id="1802525"/>
    <lineage>
        <taxon>Bacteria</taxon>
        <taxon>Candidatus Woeseibacteriota</taxon>
    </lineage>
</organism>
<protein>
    <submittedName>
        <fullName evidence="2">Uncharacterized protein</fullName>
    </submittedName>
</protein>
<comment type="caution">
    <text evidence="2">The sequence shown here is derived from an EMBL/GenBank/DDBJ whole genome shotgun (WGS) entry which is preliminary data.</text>
</comment>
<dbReference type="AlphaFoldDB" id="A0A1F8C3P9"/>
<dbReference type="InterPro" id="IPR036098">
    <property type="entry name" value="Thymidylate_synthase_ThyX_sf"/>
</dbReference>
<evidence type="ECO:0000313" key="3">
    <source>
        <dbReference type="Proteomes" id="UP000178429"/>
    </source>
</evidence>
<gene>
    <name evidence="2" type="ORF">A2975_01410</name>
</gene>